<proteinExistence type="predicted"/>
<name>A0A4R2UJU5_9FIRM</name>
<dbReference type="PANTHER" id="PTHR32071:SF57">
    <property type="entry name" value="C4-DICARBOXYLATE TRANSPORT TRANSCRIPTIONAL REGULATORY PROTEIN DCTD"/>
    <property type="match status" value="1"/>
</dbReference>
<accession>A0A4R2UJU5</accession>
<sequence>MLNLNEFVLDDVKESNFLEESHRRCVAYGISEDQVISKKIIEGDELNQRLLKKKDLIIAAKPFIDKLYDFVKGSDFFTMLTDEEGCILMVTGDDLILEKARRYKMIPGAYMSEDCIGTNAMGTSIAENRPVQISGKEHFIKAYHMWTCSGAPIHDVEGNIIGSLDLTGNCDAVHSHTLGMVVSAVTAIESIMSLNKKNRLLKDSNVLIESLFNSIKEGIVHVDLNGDVLSSNDQACKMFGYQKGVFEALNIRSLVTDWEKVQHDILTMDDYQNEDVIIQARTNKLYFNLNAYKVNEGKEVHGIILMFNDIKKVRKLAHKIYGRKAVYTFDKIIGCTPKMLDLIAFGKKVADSRSTVLITGESGCGKEIFAQAIHNYSRRAKEAFVAINCGAIPRNLMESEFFGYDDGAFTGAKRGGQVGKFEVADGGTIFLDEIGEMPLEMQTKLLRSIEESTIVRVGGSREITVDVRIIAATNKNLKDEVRKGNFRQDLYYRLYVIPMEIMPLRERPEDIPLLVEYFMQKIAYRINKKPLLITEHEMDLLKGYSWPGNVRELENFIELAINKERLPVEFLKPENILEDFKDKNVEMVSLKFIEKEHIERVLHNQGHNISNTAKVLGIGRNTLYRKLNEYLIEYERV</sequence>
<dbReference type="PROSITE" id="PS00688">
    <property type="entry name" value="SIGMA54_INTERACT_3"/>
    <property type="match status" value="1"/>
</dbReference>
<dbReference type="Proteomes" id="UP000295504">
    <property type="component" value="Unassembled WGS sequence"/>
</dbReference>
<dbReference type="AlphaFoldDB" id="A0A4R2UJU5"/>
<reference evidence="8 9" key="1">
    <citation type="submission" date="2019-03" db="EMBL/GenBank/DDBJ databases">
        <title>Genomic Encyclopedia of Type Strains, Phase IV (KMG-IV): sequencing the most valuable type-strain genomes for metagenomic binning, comparative biology and taxonomic classification.</title>
        <authorList>
            <person name="Goeker M."/>
        </authorList>
    </citation>
    <scope>NUCLEOTIDE SEQUENCE [LARGE SCALE GENOMIC DNA]</scope>
    <source>
        <strain evidence="8 9">DSM 100013</strain>
    </source>
</reference>
<keyword evidence="2" id="KW-0067">ATP-binding</keyword>
<dbReference type="InterPro" id="IPR003593">
    <property type="entry name" value="AAA+_ATPase"/>
</dbReference>
<keyword evidence="4" id="KW-0238">DNA-binding</keyword>
<dbReference type="InterPro" id="IPR025943">
    <property type="entry name" value="Sigma_54_int_dom_ATP-bd_2"/>
</dbReference>
<dbReference type="GO" id="GO:0043565">
    <property type="term" value="F:sequence-specific DNA binding"/>
    <property type="evidence" value="ECO:0007669"/>
    <property type="project" value="InterPro"/>
</dbReference>
<dbReference type="GO" id="GO:0006355">
    <property type="term" value="P:regulation of DNA-templated transcription"/>
    <property type="evidence" value="ECO:0007669"/>
    <property type="project" value="InterPro"/>
</dbReference>
<dbReference type="Gene3D" id="1.10.8.60">
    <property type="match status" value="1"/>
</dbReference>
<dbReference type="Gene3D" id="3.30.450.40">
    <property type="match status" value="1"/>
</dbReference>
<dbReference type="PROSITE" id="PS00676">
    <property type="entry name" value="SIGMA54_INTERACT_2"/>
    <property type="match status" value="1"/>
</dbReference>
<dbReference type="InterPro" id="IPR027417">
    <property type="entry name" value="P-loop_NTPase"/>
</dbReference>
<evidence type="ECO:0000313" key="8">
    <source>
        <dbReference type="EMBL" id="TCQ08083.1"/>
    </source>
</evidence>
<dbReference type="PROSITE" id="PS50112">
    <property type="entry name" value="PAS"/>
    <property type="match status" value="1"/>
</dbReference>
<dbReference type="Gene3D" id="1.10.10.60">
    <property type="entry name" value="Homeodomain-like"/>
    <property type="match status" value="1"/>
</dbReference>
<dbReference type="InterPro" id="IPR003018">
    <property type="entry name" value="GAF"/>
</dbReference>
<keyword evidence="3" id="KW-0805">Transcription regulation</keyword>
<dbReference type="PRINTS" id="PR01590">
    <property type="entry name" value="HTHFIS"/>
</dbReference>
<dbReference type="GO" id="GO:0005524">
    <property type="term" value="F:ATP binding"/>
    <property type="evidence" value="ECO:0007669"/>
    <property type="project" value="UniProtKB-KW"/>
</dbReference>
<dbReference type="InterPro" id="IPR013767">
    <property type="entry name" value="PAS_fold"/>
</dbReference>
<organism evidence="8 9">
    <name type="scientific">Serpentinicella alkaliphila</name>
    <dbReference type="NCBI Taxonomy" id="1734049"/>
    <lineage>
        <taxon>Bacteria</taxon>
        <taxon>Bacillati</taxon>
        <taxon>Bacillota</taxon>
        <taxon>Clostridia</taxon>
        <taxon>Peptostreptococcales</taxon>
        <taxon>Natronincolaceae</taxon>
        <taxon>Serpentinicella</taxon>
    </lineage>
</organism>
<dbReference type="Pfam" id="PF25601">
    <property type="entry name" value="AAA_lid_14"/>
    <property type="match status" value="1"/>
</dbReference>
<dbReference type="PROSITE" id="PS50045">
    <property type="entry name" value="SIGMA54_INTERACT_4"/>
    <property type="match status" value="1"/>
</dbReference>
<dbReference type="Pfam" id="PF00989">
    <property type="entry name" value="PAS"/>
    <property type="match status" value="1"/>
</dbReference>
<dbReference type="InterPro" id="IPR029016">
    <property type="entry name" value="GAF-like_dom_sf"/>
</dbReference>
<comment type="caution">
    <text evidence="8">The sequence shown here is derived from an EMBL/GenBank/DDBJ whole genome shotgun (WGS) entry which is preliminary data.</text>
</comment>
<dbReference type="InterPro" id="IPR035965">
    <property type="entry name" value="PAS-like_dom_sf"/>
</dbReference>
<dbReference type="Gene3D" id="3.40.50.300">
    <property type="entry name" value="P-loop containing nucleotide triphosphate hydrolases"/>
    <property type="match status" value="1"/>
</dbReference>
<protein>
    <submittedName>
        <fullName evidence="8">PAS domain S-box-containing protein</fullName>
    </submittedName>
</protein>
<keyword evidence="9" id="KW-1185">Reference proteome</keyword>
<dbReference type="InterPro" id="IPR009057">
    <property type="entry name" value="Homeodomain-like_sf"/>
</dbReference>
<dbReference type="CDD" id="cd00009">
    <property type="entry name" value="AAA"/>
    <property type="match status" value="1"/>
</dbReference>
<evidence type="ECO:0000256" key="3">
    <source>
        <dbReference type="ARBA" id="ARBA00023015"/>
    </source>
</evidence>
<dbReference type="InterPro" id="IPR000014">
    <property type="entry name" value="PAS"/>
</dbReference>
<feature type="domain" description="Sigma-54 factor interaction" evidence="6">
    <location>
        <begin position="332"/>
        <end position="562"/>
    </location>
</feature>
<feature type="domain" description="PAS" evidence="7">
    <location>
        <begin position="204"/>
        <end position="243"/>
    </location>
</feature>
<evidence type="ECO:0000313" key="9">
    <source>
        <dbReference type="Proteomes" id="UP000295504"/>
    </source>
</evidence>
<dbReference type="SUPFAM" id="SSF52540">
    <property type="entry name" value="P-loop containing nucleoside triphosphate hydrolases"/>
    <property type="match status" value="1"/>
</dbReference>
<evidence type="ECO:0000256" key="5">
    <source>
        <dbReference type="ARBA" id="ARBA00023163"/>
    </source>
</evidence>
<gene>
    <name evidence="8" type="ORF">EDD79_1001171</name>
</gene>
<keyword evidence="5" id="KW-0804">Transcription</keyword>
<evidence type="ECO:0000256" key="4">
    <source>
        <dbReference type="ARBA" id="ARBA00023125"/>
    </source>
</evidence>
<dbReference type="Gene3D" id="3.30.450.20">
    <property type="entry name" value="PAS domain"/>
    <property type="match status" value="1"/>
</dbReference>
<dbReference type="SUPFAM" id="SSF55785">
    <property type="entry name" value="PYP-like sensor domain (PAS domain)"/>
    <property type="match status" value="1"/>
</dbReference>
<dbReference type="InterPro" id="IPR058031">
    <property type="entry name" value="AAA_lid_NorR"/>
</dbReference>
<evidence type="ECO:0000256" key="1">
    <source>
        <dbReference type="ARBA" id="ARBA00022741"/>
    </source>
</evidence>
<dbReference type="NCBIfam" id="TIGR00229">
    <property type="entry name" value="sensory_box"/>
    <property type="match status" value="1"/>
</dbReference>
<dbReference type="FunFam" id="3.40.50.300:FF:000006">
    <property type="entry name" value="DNA-binding transcriptional regulator NtrC"/>
    <property type="match status" value="1"/>
</dbReference>
<keyword evidence="1" id="KW-0547">Nucleotide-binding</keyword>
<dbReference type="EMBL" id="SLYC01000001">
    <property type="protein sequence ID" value="TCQ08083.1"/>
    <property type="molecule type" value="Genomic_DNA"/>
</dbReference>
<dbReference type="InterPro" id="IPR002078">
    <property type="entry name" value="Sigma_54_int"/>
</dbReference>
<evidence type="ECO:0000259" key="7">
    <source>
        <dbReference type="PROSITE" id="PS50112"/>
    </source>
</evidence>
<dbReference type="InterPro" id="IPR002197">
    <property type="entry name" value="HTH_Fis"/>
</dbReference>
<dbReference type="SUPFAM" id="SSF46689">
    <property type="entry name" value="Homeodomain-like"/>
    <property type="match status" value="1"/>
</dbReference>
<evidence type="ECO:0000259" key="6">
    <source>
        <dbReference type="PROSITE" id="PS50045"/>
    </source>
</evidence>
<dbReference type="RefSeq" id="WP_132847253.1">
    <property type="nucleotide sequence ID" value="NZ_CP058648.1"/>
</dbReference>
<dbReference type="Pfam" id="PF02954">
    <property type="entry name" value="HTH_8"/>
    <property type="match status" value="1"/>
</dbReference>
<dbReference type="Pfam" id="PF00158">
    <property type="entry name" value="Sigma54_activat"/>
    <property type="match status" value="1"/>
</dbReference>
<dbReference type="InterPro" id="IPR025944">
    <property type="entry name" value="Sigma_54_int_dom_CS"/>
</dbReference>
<dbReference type="PANTHER" id="PTHR32071">
    <property type="entry name" value="TRANSCRIPTIONAL REGULATORY PROTEIN"/>
    <property type="match status" value="1"/>
</dbReference>
<dbReference type="OrthoDB" id="9803970at2"/>
<dbReference type="Pfam" id="PF01590">
    <property type="entry name" value="GAF"/>
    <property type="match status" value="1"/>
</dbReference>
<evidence type="ECO:0000256" key="2">
    <source>
        <dbReference type="ARBA" id="ARBA00022840"/>
    </source>
</evidence>
<dbReference type="SMART" id="SM00382">
    <property type="entry name" value="AAA"/>
    <property type="match status" value="1"/>
</dbReference>